<keyword evidence="1" id="KW-0489">Methyltransferase</keyword>
<dbReference type="GO" id="GO:0032259">
    <property type="term" value="P:methylation"/>
    <property type="evidence" value="ECO:0007669"/>
    <property type="project" value="UniProtKB-KW"/>
</dbReference>
<protein>
    <submittedName>
        <fullName evidence="1">SAM-dependent methyltransferase</fullName>
    </submittedName>
</protein>
<dbReference type="Proteomes" id="UP000289326">
    <property type="component" value="Chromosome"/>
</dbReference>
<dbReference type="GO" id="GO:0008168">
    <property type="term" value="F:methyltransferase activity"/>
    <property type="evidence" value="ECO:0007669"/>
    <property type="project" value="UniProtKB-KW"/>
</dbReference>
<dbReference type="AlphaFoldDB" id="A0A4P6MM11"/>
<evidence type="ECO:0000313" key="2">
    <source>
        <dbReference type="Proteomes" id="UP000289326"/>
    </source>
</evidence>
<dbReference type="OrthoDB" id="95666at2"/>
<sequence>MSIKSKLDQFYTSPKIVEQFLDIIKIFDFINSKTVFIEPSAGDGKFIESIQKRYQNKIIAFDIEKNHSLVKEQNFLTSDIKYSTNNITIGNPPFGKRAKLAIEFINHSSKNSDIICFVLPIQFRRWNVQKQINPELKLIYSSEDLPKNSFSLNNKPVDVNCCFQIWINKNIDKNNKYPDLRIKQAPANKHKDFKIFLYNNTLQAKKYFDKDKYQWDPEFPSCKLKNSVNTSF</sequence>
<dbReference type="PRINTS" id="PR00507">
    <property type="entry name" value="N12N6MTFRASE"/>
</dbReference>
<dbReference type="REBASE" id="302041">
    <property type="entry name" value="M.Mph852ORF1875P"/>
</dbReference>
<gene>
    <name evidence="1" type="ORF">EG856_01875</name>
</gene>
<keyword evidence="2" id="KW-1185">Reference proteome</keyword>
<proteinExistence type="predicted"/>
<dbReference type="SUPFAM" id="SSF53335">
    <property type="entry name" value="S-adenosyl-L-methionine-dependent methyltransferases"/>
    <property type="match status" value="1"/>
</dbReference>
<dbReference type="EMBL" id="CP034841">
    <property type="protein sequence ID" value="QBF34665.1"/>
    <property type="molecule type" value="Genomic_DNA"/>
</dbReference>
<dbReference type="Gene3D" id="3.40.50.150">
    <property type="entry name" value="Vaccinia Virus protein VP39"/>
    <property type="match status" value="1"/>
</dbReference>
<organism evidence="1 2">
    <name type="scientific">Mycoplasmopsis phocirhinis</name>
    <dbReference type="NCBI Taxonomy" id="142650"/>
    <lineage>
        <taxon>Bacteria</taxon>
        <taxon>Bacillati</taxon>
        <taxon>Mycoplasmatota</taxon>
        <taxon>Mycoplasmoidales</taxon>
        <taxon>Metamycoplasmataceae</taxon>
        <taxon>Mycoplasmopsis</taxon>
    </lineage>
</organism>
<reference evidence="1 2" key="1">
    <citation type="submission" date="2019-01" db="EMBL/GenBank/DDBJ databases">
        <title>Complete sequence and annotation of the Mycoplasma phocirhinis strain 852T genome.</title>
        <authorList>
            <person name="Frasca S.Jr."/>
            <person name="Kutish G.F."/>
            <person name="Castellanos Gell J."/>
            <person name="Michaels D.L."/>
            <person name="Brown D.R."/>
        </authorList>
    </citation>
    <scope>NUCLEOTIDE SEQUENCE [LARGE SCALE GENOMIC DNA]</scope>
    <source>
        <strain evidence="1 2">852</strain>
    </source>
</reference>
<keyword evidence="1" id="KW-0808">Transferase</keyword>
<accession>A0A4P6MM11</accession>
<evidence type="ECO:0000313" key="1">
    <source>
        <dbReference type="EMBL" id="QBF34665.1"/>
    </source>
</evidence>
<dbReference type="RefSeq" id="WP_130429442.1">
    <property type="nucleotide sequence ID" value="NZ_CP034841.1"/>
</dbReference>
<dbReference type="InterPro" id="IPR029063">
    <property type="entry name" value="SAM-dependent_MTases_sf"/>
</dbReference>
<dbReference type="KEGG" id="mphi:EG856_01875"/>
<name>A0A4P6MM11_9BACT</name>